<keyword evidence="15" id="KW-1185">Reference proteome</keyword>
<dbReference type="PANTHER" id="PTHR35864">
    <property type="entry name" value="ZINC METALLOPROTEASE MJ0611-RELATED"/>
    <property type="match status" value="1"/>
</dbReference>
<dbReference type="RefSeq" id="WP_144644288.1">
    <property type="nucleotide sequence ID" value="NZ_BNAX01000007.1"/>
</dbReference>
<comment type="cofactor">
    <cofactor evidence="1">
        <name>Zn(2+)</name>
        <dbReference type="ChEBI" id="CHEBI:29105"/>
    </cofactor>
</comment>
<dbReference type="GO" id="GO:0006508">
    <property type="term" value="P:proteolysis"/>
    <property type="evidence" value="ECO:0007669"/>
    <property type="project" value="UniProtKB-KW"/>
</dbReference>
<feature type="transmembrane region" description="Helical" evidence="13">
    <location>
        <begin position="95"/>
        <end position="119"/>
    </location>
</feature>
<sequence>MQRSAVRPSPVFLGILALTVVGGVLAAFGDANSLGSSDEDPMLIGGIFVLVVAGWAASLTLHEFGHAFVAFKGGDHSVVGKGYLNLDVRRYTDPVLSLVLPLILLAIGGIPLPGGAVWINRWALRSRAISSWVSLAGPLSNLVVGVLLSLSVAYIPMAEGLALGLSYLALLQILAFVLNILPVPGLDGFGAIEPYLSPQTREFAAKVRPWAPLALFALLFAVPTVANVFWDLSGFVFRAVGGDSVYANNGGYAFMFWRH</sequence>
<dbReference type="InterPro" id="IPR052348">
    <property type="entry name" value="Metallopeptidase_M50B"/>
</dbReference>
<evidence type="ECO:0000256" key="10">
    <source>
        <dbReference type="ARBA" id="ARBA00022989"/>
    </source>
</evidence>
<dbReference type="AlphaFoldDB" id="A0A557ZX72"/>
<accession>A0A557ZX72</accession>
<dbReference type="EMBL" id="VJZA01000099">
    <property type="protein sequence ID" value="TVT16617.1"/>
    <property type="molecule type" value="Genomic_DNA"/>
</dbReference>
<feature type="transmembrane region" description="Helical" evidence="13">
    <location>
        <begin position="42"/>
        <end position="62"/>
    </location>
</feature>
<dbReference type="PANTHER" id="PTHR35864:SF1">
    <property type="entry name" value="ZINC METALLOPROTEASE YWHC-RELATED"/>
    <property type="match status" value="1"/>
</dbReference>
<proteinExistence type="inferred from homology"/>
<evidence type="ECO:0000313" key="14">
    <source>
        <dbReference type="EMBL" id="TVT16617.1"/>
    </source>
</evidence>
<dbReference type="CDD" id="cd06158">
    <property type="entry name" value="S2P-M50_like_1"/>
    <property type="match status" value="1"/>
</dbReference>
<evidence type="ECO:0000256" key="3">
    <source>
        <dbReference type="ARBA" id="ARBA00007931"/>
    </source>
</evidence>
<feature type="transmembrane region" description="Helical" evidence="13">
    <location>
        <begin position="131"/>
        <end position="154"/>
    </location>
</feature>
<keyword evidence="12 13" id="KW-0472">Membrane</keyword>
<comment type="subcellular location">
    <subcellularLocation>
        <location evidence="2">Cell membrane</location>
        <topology evidence="2">Multi-pass membrane protein</topology>
    </subcellularLocation>
</comment>
<dbReference type="GO" id="GO:0046872">
    <property type="term" value="F:metal ion binding"/>
    <property type="evidence" value="ECO:0007669"/>
    <property type="project" value="UniProtKB-KW"/>
</dbReference>
<keyword evidence="4" id="KW-1003">Cell membrane</keyword>
<dbReference type="InterPro" id="IPR044537">
    <property type="entry name" value="Rip2-like"/>
</dbReference>
<dbReference type="OrthoDB" id="9800627at2"/>
<evidence type="ECO:0000256" key="4">
    <source>
        <dbReference type="ARBA" id="ARBA00022475"/>
    </source>
</evidence>
<evidence type="ECO:0000256" key="13">
    <source>
        <dbReference type="SAM" id="Phobius"/>
    </source>
</evidence>
<dbReference type="GO" id="GO:0008237">
    <property type="term" value="F:metallopeptidase activity"/>
    <property type="evidence" value="ECO:0007669"/>
    <property type="project" value="UniProtKB-KW"/>
</dbReference>
<comment type="caution">
    <text evidence="14">The sequence shown here is derived from an EMBL/GenBank/DDBJ whole genome shotgun (WGS) entry which is preliminary data.</text>
</comment>
<organism evidence="14 15">
    <name type="scientific">Amycolatopsis acidiphila</name>
    <dbReference type="NCBI Taxonomy" id="715473"/>
    <lineage>
        <taxon>Bacteria</taxon>
        <taxon>Bacillati</taxon>
        <taxon>Actinomycetota</taxon>
        <taxon>Actinomycetes</taxon>
        <taxon>Pseudonocardiales</taxon>
        <taxon>Pseudonocardiaceae</taxon>
        <taxon>Amycolatopsis</taxon>
    </lineage>
</organism>
<evidence type="ECO:0000256" key="6">
    <source>
        <dbReference type="ARBA" id="ARBA00022692"/>
    </source>
</evidence>
<evidence type="ECO:0000256" key="12">
    <source>
        <dbReference type="ARBA" id="ARBA00023136"/>
    </source>
</evidence>
<evidence type="ECO:0000256" key="7">
    <source>
        <dbReference type="ARBA" id="ARBA00022723"/>
    </source>
</evidence>
<reference evidence="14 15" key="1">
    <citation type="submission" date="2019-07" db="EMBL/GenBank/DDBJ databases">
        <title>New species of Amycolatopsis and Streptomyces.</title>
        <authorList>
            <person name="Duangmal K."/>
            <person name="Teo W.F.A."/>
            <person name="Lipun K."/>
        </authorList>
    </citation>
    <scope>NUCLEOTIDE SEQUENCE [LARGE SCALE GENOMIC DNA]</scope>
    <source>
        <strain evidence="14 15">JCM 30562</strain>
    </source>
</reference>
<keyword evidence="7" id="KW-0479">Metal-binding</keyword>
<gene>
    <name evidence="14" type="ORF">FNH06_34290</name>
</gene>
<evidence type="ECO:0000256" key="2">
    <source>
        <dbReference type="ARBA" id="ARBA00004651"/>
    </source>
</evidence>
<evidence type="ECO:0000313" key="15">
    <source>
        <dbReference type="Proteomes" id="UP000318578"/>
    </source>
</evidence>
<name>A0A557ZX72_9PSEU</name>
<keyword evidence="5 14" id="KW-0645">Protease</keyword>
<keyword evidence="8" id="KW-0378">Hydrolase</keyword>
<evidence type="ECO:0000256" key="11">
    <source>
        <dbReference type="ARBA" id="ARBA00023049"/>
    </source>
</evidence>
<dbReference type="Proteomes" id="UP000318578">
    <property type="component" value="Unassembled WGS sequence"/>
</dbReference>
<feature type="transmembrane region" description="Helical" evidence="13">
    <location>
        <begin position="161"/>
        <end position="181"/>
    </location>
</feature>
<evidence type="ECO:0000256" key="1">
    <source>
        <dbReference type="ARBA" id="ARBA00001947"/>
    </source>
</evidence>
<keyword evidence="6 13" id="KW-0812">Transmembrane</keyword>
<evidence type="ECO:0000256" key="8">
    <source>
        <dbReference type="ARBA" id="ARBA00022801"/>
    </source>
</evidence>
<keyword evidence="11" id="KW-0482">Metalloprotease</keyword>
<feature type="transmembrane region" description="Helical" evidence="13">
    <location>
        <begin position="210"/>
        <end position="230"/>
    </location>
</feature>
<comment type="similarity">
    <text evidence="3">Belongs to the peptidase M50B family.</text>
</comment>
<dbReference type="GO" id="GO:0005886">
    <property type="term" value="C:plasma membrane"/>
    <property type="evidence" value="ECO:0007669"/>
    <property type="project" value="UniProtKB-SubCell"/>
</dbReference>
<keyword evidence="9" id="KW-0862">Zinc</keyword>
<evidence type="ECO:0000256" key="5">
    <source>
        <dbReference type="ARBA" id="ARBA00022670"/>
    </source>
</evidence>
<keyword evidence="10 13" id="KW-1133">Transmembrane helix</keyword>
<protein>
    <submittedName>
        <fullName evidence="14">Site-2 protease family protein</fullName>
    </submittedName>
</protein>
<evidence type="ECO:0000256" key="9">
    <source>
        <dbReference type="ARBA" id="ARBA00022833"/>
    </source>
</evidence>